<reference evidence="1" key="1">
    <citation type="journal article" date="2014" name="Front. Microbiol.">
        <title>High frequency of phylogenetically diverse reductive dehalogenase-homologous genes in deep subseafloor sedimentary metagenomes.</title>
        <authorList>
            <person name="Kawai M."/>
            <person name="Futagami T."/>
            <person name="Toyoda A."/>
            <person name="Takaki Y."/>
            <person name="Nishi S."/>
            <person name="Hori S."/>
            <person name="Arai W."/>
            <person name="Tsubouchi T."/>
            <person name="Morono Y."/>
            <person name="Uchiyama I."/>
            <person name="Ito T."/>
            <person name="Fujiyama A."/>
            <person name="Inagaki F."/>
            <person name="Takami H."/>
        </authorList>
    </citation>
    <scope>NUCLEOTIDE SEQUENCE</scope>
    <source>
        <strain evidence="1">Expedition CK06-06</strain>
    </source>
</reference>
<evidence type="ECO:0000313" key="1">
    <source>
        <dbReference type="EMBL" id="GAF94776.1"/>
    </source>
</evidence>
<dbReference type="AlphaFoldDB" id="X0U5Z1"/>
<proteinExistence type="predicted"/>
<name>X0U5Z1_9ZZZZ</name>
<sequence length="114" mass="13081">MGRKKKPVELPADYPTEPPKDVLKRTIRIGDIVATSSKQYGVCIARVRGEPRWYKSETRRWEKWLQRVPLTGMVGREGNYMAMEYMTVCVLNDSLEEDITLADALKRLGKAEHG</sequence>
<gene>
    <name evidence="1" type="ORF">S01H1_26128</name>
</gene>
<protein>
    <submittedName>
        <fullName evidence="1">Uncharacterized protein</fullName>
    </submittedName>
</protein>
<comment type="caution">
    <text evidence="1">The sequence shown here is derived from an EMBL/GenBank/DDBJ whole genome shotgun (WGS) entry which is preliminary data.</text>
</comment>
<organism evidence="1">
    <name type="scientific">marine sediment metagenome</name>
    <dbReference type="NCBI Taxonomy" id="412755"/>
    <lineage>
        <taxon>unclassified sequences</taxon>
        <taxon>metagenomes</taxon>
        <taxon>ecological metagenomes</taxon>
    </lineage>
</organism>
<accession>X0U5Z1</accession>
<dbReference type="EMBL" id="BARS01015822">
    <property type="protein sequence ID" value="GAF94776.1"/>
    <property type="molecule type" value="Genomic_DNA"/>
</dbReference>